<evidence type="ECO:0000259" key="11">
    <source>
        <dbReference type="PROSITE" id="PS51012"/>
    </source>
</evidence>
<dbReference type="GO" id="GO:0005886">
    <property type="term" value="C:plasma membrane"/>
    <property type="evidence" value="ECO:0007669"/>
    <property type="project" value="UniProtKB-SubCell"/>
</dbReference>
<feature type="domain" description="ABC transmembrane type-2" evidence="11">
    <location>
        <begin position="72"/>
        <end position="296"/>
    </location>
</feature>
<reference evidence="12 13" key="1">
    <citation type="submission" date="2020-08" db="EMBL/GenBank/DDBJ databases">
        <title>Sequencing the genomes of 1000 actinobacteria strains.</title>
        <authorList>
            <person name="Klenk H.-P."/>
        </authorList>
    </citation>
    <scope>NUCLEOTIDE SEQUENCE [LARGE SCALE GENOMIC DNA]</scope>
    <source>
        <strain evidence="12 13">DSM 23694</strain>
    </source>
</reference>
<dbReference type="Pfam" id="PF01061">
    <property type="entry name" value="ABC2_membrane"/>
    <property type="match status" value="1"/>
</dbReference>
<evidence type="ECO:0000256" key="1">
    <source>
        <dbReference type="ARBA" id="ARBA00004429"/>
    </source>
</evidence>
<sequence>MSPTGQDPTTSQPDESSSNSSVKEYSIDPAKLLRVGARPGFWAYLKEIWRYRSFIYFDSQARVAAGHDEDRLGKVWLVLNPILNGATYYFVFGLLLGTGSGVPNFLGYLIIGTFMFRFTTQGIISGARSINNNKSVVQAFNFPRATLPVAANLREFMANVPAYVVMIILILAIPPVEKITWLWLLFIPLVAVQFLFNLGLSLVLARIVTRFSDFIHIISFGTRIWLYLSAVFFAADRFADHPVLMAFMHANPMYCVLEIARDALLYGTLPALNRWLVLIAWTVVLLIIGSWVFWRAEESYGRES</sequence>
<feature type="transmembrane region" description="Helical" evidence="9">
    <location>
        <begin position="217"/>
        <end position="235"/>
    </location>
</feature>
<feature type="transmembrane region" description="Helical" evidence="9">
    <location>
        <begin position="181"/>
        <end position="205"/>
    </location>
</feature>
<keyword evidence="13" id="KW-1185">Reference proteome</keyword>
<comment type="caution">
    <text evidence="9">Lacks conserved residue(s) required for the propagation of feature annotation.</text>
</comment>
<feature type="transmembrane region" description="Helical" evidence="9">
    <location>
        <begin position="275"/>
        <end position="294"/>
    </location>
</feature>
<feature type="region of interest" description="Disordered" evidence="10">
    <location>
        <begin position="1"/>
        <end position="22"/>
    </location>
</feature>
<evidence type="ECO:0000256" key="9">
    <source>
        <dbReference type="RuleBase" id="RU361157"/>
    </source>
</evidence>
<accession>A0A7W9DAY7</accession>
<dbReference type="GO" id="GO:0015920">
    <property type="term" value="P:lipopolysaccharide transport"/>
    <property type="evidence" value="ECO:0007669"/>
    <property type="project" value="TreeGrafter"/>
</dbReference>
<keyword evidence="7 9" id="KW-1133">Transmembrane helix</keyword>
<proteinExistence type="inferred from homology"/>
<comment type="subcellular location">
    <subcellularLocation>
        <location evidence="1">Cell inner membrane</location>
        <topology evidence="1">Multi-pass membrane protein</topology>
    </subcellularLocation>
    <subcellularLocation>
        <location evidence="9">Cell membrane</location>
        <topology evidence="9">Multi-pass membrane protein</topology>
    </subcellularLocation>
</comment>
<dbReference type="AlphaFoldDB" id="A0A7W9DAY7"/>
<keyword evidence="4 9" id="KW-1003">Cell membrane</keyword>
<evidence type="ECO:0000256" key="2">
    <source>
        <dbReference type="ARBA" id="ARBA00007783"/>
    </source>
</evidence>
<comment type="caution">
    <text evidence="12">The sequence shown here is derived from an EMBL/GenBank/DDBJ whole genome shotgun (WGS) entry which is preliminary data.</text>
</comment>
<keyword evidence="5" id="KW-0997">Cell inner membrane</keyword>
<dbReference type="Proteomes" id="UP000523863">
    <property type="component" value="Unassembled WGS sequence"/>
</dbReference>
<dbReference type="InterPro" id="IPR013525">
    <property type="entry name" value="ABC2_TM"/>
</dbReference>
<evidence type="ECO:0000256" key="7">
    <source>
        <dbReference type="ARBA" id="ARBA00022989"/>
    </source>
</evidence>
<keyword evidence="6 9" id="KW-0812">Transmembrane</keyword>
<feature type="transmembrane region" description="Helical" evidence="9">
    <location>
        <begin position="86"/>
        <end position="111"/>
    </location>
</feature>
<dbReference type="PANTHER" id="PTHR30413">
    <property type="entry name" value="INNER MEMBRANE TRANSPORT PERMEASE"/>
    <property type="match status" value="1"/>
</dbReference>
<dbReference type="InterPro" id="IPR047817">
    <property type="entry name" value="ABC2_TM_bact-type"/>
</dbReference>
<dbReference type="RefSeq" id="WP_183640568.1">
    <property type="nucleotide sequence ID" value="NZ_JACHBL010000001.1"/>
</dbReference>
<evidence type="ECO:0000313" key="13">
    <source>
        <dbReference type="Proteomes" id="UP000523863"/>
    </source>
</evidence>
<evidence type="ECO:0000256" key="3">
    <source>
        <dbReference type="ARBA" id="ARBA00022448"/>
    </source>
</evidence>
<dbReference type="EMBL" id="JACHBL010000001">
    <property type="protein sequence ID" value="MBB5597531.1"/>
    <property type="molecule type" value="Genomic_DNA"/>
</dbReference>
<dbReference type="PROSITE" id="PS51012">
    <property type="entry name" value="ABC_TM2"/>
    <property type="match status" value="1"/>
</dbReference>
<name>A0A7W9DAY7_9MICC</name>
<organism evidence="12 13">
    <name type="scientific">Neomicrococcus lactis</name>
    <dbReference type="NCBI Taxonomy" id="732241"/>
    <lineage>
        <taxon>Bacteria</taxon>
        <taxon>Bacillati</taxon>
        <taxon>Actinomycetota</taxon>
        <taxon>Actinomycetes</taxon>
        <taxon>Micrococcales</taxon>
        <taxon>Micrococcaceae</taxon>
        <taxon>Neomicrococcus</taxon>
    </lineage>
</organism>
<protein>
    <recommendedName>
        <fullName evidence="9">Transport permease protein</fullName>
    </recommendedName>
</protein>
<dbReference type="PANTHER" id="PTHR30413:SF8">
    <property type="entry name" value="TRANSPORT PERMEASE PROTEIN"/>
    <property type="match status" value="1"/>
</dbReference>
<evidence type="ECO:0000256" key="5">
    <source>
        <dbReference type="ARBA" id="ARBA00022519"/>
    </source>
</evidence>
<gene>
    <name evidence="12" type="ORF">BKA12_000611</name>
</gene>
<evidence type="ECO:0000256" key="4">
    <source>
        <dbReference type="ARBA" id="ARBA00022475"/>
    </source>
</evidence>
<keyword evidence="3 9" id="KW-0813">Transport</keyword>
<evidence type="ECO:0000256" key="6">
    <source>
        <dbReference type="ARBA" id="ARBA00022692"/>
    </source>
</evidence>
<comment type="similarity">
    <text evidence="2 9">Belongs to the ABC-2 integral membrane protein family.</text>
</comment>
<keyword evidence="8 9" id="KW-0472">Membrane</keyword>
<evidence type="ECO:0000313" key="12">
    <source>
        <dbReference type="EMBL" id="MBB5597531.1"/>
    </source>
</evidence>
<feature type="transmembrane region" description="Helical" evidence="9">
    <location>
        <begin position="156"/>
        <end position="175"/>
    </location>
</feature>
<evidence type="ECO:0000256" key="8">
    <source>
        <dbReference type="ARBA" id="ARBA00023136"/>
    </source>
</evidence>
<dbReference type="GO" id="GO:0140359">
    <property type="term" value="F:ABC-type transporter activity"/>
    <property type="evidence" value="ECO:0007669"/>
    <property type="project" value="InterPro"/>
</dbReference>
<feature type="compositionally biased region" description="Polar residues" evidence="10">
    <location>
        <begin position="1"/>
        <end position="15"/>
    </location>
</feature>
<evidence type="ECO:0000256" key="10">
    <source>
        <dbReference type="SAM" id="MobiDB-lite"/>
    </source>
</evidence>